<dbReference type="PANTHER" id="PTHR43214:SF24">
    <property type="entry name" value="TRANSCRIPTIONAL REGULATORY PROTEIN NARL-RELATED"/>
    <property type="match status" value="1"/>
</dbReference>
<dbReference type="PROSITE" id="PS50043">
    <property type="entry name" value="HTH_LUXR_2"/>
    <property type="match status" value="1"/>
</dbReference>
<dbReference type="InterPro" id="IPR058245">
    <property type="entry name" value="NreC/VraR/RcsB-like_REC"/>
</dbReference>
<keyword evidence="9" id="KW-1185">Reference proteome</keyword>
<dbReference type="PROSITE" id="PS00622">
    <property type="entry name" value="HTH_LUXR_1"/>
    <property type="match status" value="1"/>
</dbReference>
<reference evidence="9" key="1">
    <citation type="journal article" date="2019" name="Int. J. Syst. Evol. Microbiol.">
        <title>The Global Catalogue of Microorganisms (GCM) 10K type strain sequencing project: providing services to taxonomists for standard genome sequencing and annotation.</title>
        <authorList>
            <consortium name="The Broad Institute Genomics Platform"/>
            <consortium name="The Broad Institute Genome Sequencing Center for Infectious Disease"/>
            <person name="Wu L."/>
            <person name="Ma J."/>
        </authorList>
    </citation>
    <scope>NUCLEOTIDE SEQUENCE [LARGE SCALE GENOMIC DNA]</scope>
    <source>
        <strain evidence="9">CGMCC 1.15772</strain>
    </source>
</reference>
<evidence type="ECO:0000313" key="9">
    <source>
        <dbReference type="Proteomes" id="UP001596507"/>
    </source>
</evidence>
<feature type="domain" description="HTH luxR-type" evidence="6">
    <location>
        <begin position="150"/>
        <end position="215"/>
    </location>
</feature>
<dbReference type="PRINTS" id="PR00038">
    <property type="entry name" value="HTHLUXR"/>
</dbReference>
<evidence type="ECO:0000256" key="3">
    <source>
        <dbReference type="ARBA" id="ARBA00023125"/>
    </source>
</evidence>
<dbReference type="PROSITE" id="PS50110">
    <property type="entry name" value="RESPONSE_REGULATORY"/>
    <property type="match status" value="1"/>
</dbReference>
<dbReference type="Gene3D" id="3.40.50.2300">
    <property type="match status" value="1"/>
</dbReference>
<keyword evidence="2" id="KW-0805">Transcription regulation</keyword>
<evidence type="ECO:0000259" key="6">
    <source>
        <dbReference type="PROSITE" id="PS50043"/>
    </source>
</evidence>
<dbReference type="Pfam" id="PF00196">
    <property type="entry name" value="GerE"/>
    <property type="match status" value="1"/>
</dbReference>
<evidence type="ECO:0000259" key="7">
    <source>
        <dbReference type="PROSITE" id="PS50110"/>
    </source>
</evidence>
<evidence type="ECO:0000256" key="1">
    <source>
        <dbReference type="ARBA" id="ARBA00022553"/>
    </source>
</evidence>
<dbReference type="SMART" id="SM00448">
    <property type="entry name" value="REC"/>
    <property type="match status" value="1"/>
</dbReference>
<keyword evidence="1 5" id="KW-0597">Phosphoprotein</keyword>
<dbReference type="InterPro" id="IPR011006">
    <property type="entry name" value="CheY-like_superfamily"/>
</dbReference>
<dbReference type="InterPro" id="IPR001789">
    <property type="entry name" value="Sig_transdc_resp-reg_receiver"/>
</dbReference>
<feature type="modified residue" description="4-aspartylphosphate" evidence="5">
    <location>
        <position position="53"/>
    </location>
</feature>
<dbReference type="InterPro" id="IPR000792">
    <property type="entry name" value="Tscrpt_reg_LuxR_C"/>
</dbReference>
<dbReference type="Pfam" id="PF00072">
    <property type="entry name" value="Response_reg"/>
    <property type="match status" value="1"/>
</dbReference>
<evidence type="ECO:0000313" key="8">
    <source>
        <dbReference type="EMBL" id="MFC7268807.1"/>
    </source>
</evidence>
<protein>
    <submittedName>
        <fullName evidence="8">Response regulator</fullName>
    </submittedName>
</protein>
<dbReference type="SUPFAM" id="SSF52172">
    <property type="entry name" value="CheY-like"/>
    <property type="match status" value="1"/>
</dbReference>
<dbReference type="Proteomes" id="UP001596507">
    <property type="component" value="Unassembled WGS sequence"/>
</dbReference>
<evidence type="ECO:0000256" key="5">
    <source>
        <dbReference type="PROSITE-ProRule" id="PRU00169"/>
    </source>
</evidence>
<feature type="domain" description="Response regulatory" evidence="7">
    <location>
        <begin position="3"/>
        <end position="120"/>
    </location>
</feature>
<dbReference type="CDD" id="cd06170">
    <property type="entry name" value="LuxR_C_like"/>
    <property type="match status" value="1"/>
</dbReference>
<dbReference type="RefSeq" id="WP_262873680.1">
    <property type="nucleotide sequence ID" value="NZ_BAABKW010000002.1"/>
</dbReference>
<dbReference type="SMART" id="SM00421">
    <property type="entry name" value="HTH_LUXR"/>
    <property type="match status" value="1"/>
</dbReference>
<name>A0ABW2HED6_9MICO</name>
<proteinExistence type="predicted"/>
<keyword evidence="4" id="KW-0804">Transcription</keyword>
<sequence>MTTVVLIDDQAMIRAGLRGILEDAGISVVAEAADGRQGVEAVQRTRPDAVLLDLRMPIMDGVETVRRLRADEGTTGVRILVLTTFDADQDVIAALSAGADGFLGKTAEPEELVAAVGAVARGEASLSPRAARAVIAHLGSRTAQPADPALVSRVESLTARERDLVRYAAEGWDNQRIARELVISPHTVKTHLNRAMMKLDARDRGQLVAFAFRSGMLRDAPTGH</sequence>
<keyword evidence="3" id="KW-0238">DNA-binding</keyword>
<comment type="caution">
    <text evidence="8">The sequence shown here is derived from an EMBL/GenBank/DDBJ whole genome shotgun (WGS) entry which is preliminary data.</text>
</comment>
<dbReference type="EMBL" id="JBHTBE010000001">
    <property type="protein sequence ID" value="MFC7268807.1"/>
    <property type="molecule type" value="Genomic_DNA"/>
</dbReference>
<organism evidence="8 9">
    <name type="scientific">Microbacterium fluvii</name>
    <dbReference type="NCBI Taxonomy" id="415215"/>
    <lineage>
        <taxon>Bacteria</taxon>
        <taxon>Bacillati</taxon>
        <taxon>Actinomycetota</taxon>
        <taxon>Actinomycetes</taxon>
        <taxon>Micrococcales</taxon>
        <taxon>Microbacteriaceae</taxon>
        <taxon>Microbacterium</taxon>
    </lineage>
</organism>
<dbReference type="CDD" id="cd17535">
    <property type="entry name" value="REC_NarL-like"/>
    <property type="match status" value="1"/>
</dbReference>
<accession>A0ABW2HED6</accession>
<gene>
    <name evidence="8" type="ORF">ACFQRL_07545</name>
</gene>
<dbReference type="PANTHER" id="PTHR43214">
    <property type="entry name" value="TWO-COMPONENT RESPONSE REGULATOR"/>
    <property type="match status" value="1"/>
</dbReference>
<evidence type="ECO:0000256" key="4">
    <source>
        <dbReference type="ARBA" id="ARBA00023163"/>
    </source>
</evidence>
<evidence type="ECO:0000256" key="2">
    <source>
        <dbReference type="ARBA" id="ARBA00023015"/>
    </source>
</evidence>
<dbReference type="InterPro" id="IPR039420">
    <property type="entry name" value="WalR-like"/>
</dbReference>